<comment type="caution">
    <text evidence="2">The sequence shown here is derived from an EMBL/GenBank/DDBJ whole genome shotgun (WGS) entry which is preliminary data.</text>
</comment>
<evidence type="ECO:0008006" key="4">
    <source>
        <dbReference type="Google" id="ProtNLM"/>
    </source>
</evidence>
<feature type="chain" id="PRO_5045373115" description="Lipid/polyisoprenoid-binding YceI-like domain-containing protein" evidence="1">
    <location>
        <begin position="19"/>
        <end position="191"/>
    </location>
</feature>
<name>A0ABU7IQN3_9FLAO</name>
<protein>
    <recommendedName>
        <fullName evidence="4">Lipid/polyisoprenoid-binding YceI-like domain-containing protein</fullName>
    </recommendedName>
</protein>
<evidence type="ECO:0000313" key="2">
    <source>
        <dbReference type="EMBL" id="MEE1975274.1"/>
    </source>
</evidence>
<gene>
    <name evidence="2" type="ORF">V1I91_04300</name>
</gene>
<sequence length="191" mass="21364">MKTLKPILLLSLAFAFMGCDLIDELVDEEYDVNVSFNRFIHIDVQPTGNPEEAVGFMESAVINLTNAPELDEFREENDRTEVKAIKINRIRYFYKDVAGNENAFVEAEFQIPLIVTSPDIFGAHQVNLADAATNPNPYVIDGDFTNINGLLNEVRGFNTLQLDYVGSVSDNPIEFTVDVTIDATLTLEIQI</sequence>
<organism evidence="2 3">
    <name type="scientific">Maribacter cobaltidurans</name>
    <dbReference type="NCBI Taxonomy" id="1178778"/>
    <lineage>
        <taxon>Bacteria</taxon>
        <taxon>Pseudomonadati</taxon>
        <taxon>Bacteroidota</taxon>
        <taxon>Flavobacteriia</taxon>
        <taxon>Flavobacteriales</taxon>
        <taxon>Flavobacteriaceae</taxon>
        <taxon>Maribacter</taxon>
    </lineage>
</organism>
<accession>A0ABU7IQN3</accession>
<reference evidence="2 3" key="1">
    <citation type="submission" date="2024-01" db="EMBL/GenBank/DDBJ databases">
        <title>Maribacter spp. originated from different algae showed divergent polysaccharides utilization ability.</title>
        <authorList>
            <person name="Wang H."/>
            <person name="Wu Y."/>
        </authorList>
    </citation>
    <scope>NUCLEOTIDE SEQUENCE [LARGE SCALE GENOMIC DNA]</scope>
    <source>
        <strain evidence="2 3">PR1</strain>
    </source>
</reference>
<evidence type="ECO:0000313" key="3">
    <source>
        <dbReference type="Proteomes" id="UP001356308"/>
    </source>
</evidence>
<feature type="signal peptide" evidence="1">
    <location>
        <begin position="1"/>
        <end position="18"/>
    </location>
</feature>
<dbReference type="RefSeq" id="WP_272650102.1">
    <property type="nucleotide sequence ID" value="NZ_JAZDDG010000002.1"/>
</dbReference>
<dbReference type="PROSITE" id="PS51257">
    <property type="entry name" value="PROKAR_LIPOPROTEIN"/>
    <property type="match status" value="1"/>
</dbReference>
<proteinExistence type="predicted"/>
<evidence type="ECO:0000256" key="1">
    <source>
        <dbReference type="SAM" id="SignalP"/>
    </source>
</evidence>
<keyword evidence="1" id="KW-0732">Signal</keyword>
<dbReference type="Proteomes" id="UP001356308">
    <property type="component" value="Unassembled WGS sequence"/>
</dbReference>
<keyword evidence="3" id="KW-1185">Reference proteome</keyword>
<dbReference type="EMBL" id="JAZDDG010000002">
    <property type="protein sequence ID" value="MEE1975274.1"/>
    <property type="molecule type" value="Genomic_DNA"/>
</dbReference>